<feature type="domain" description="Amidohydrolase-related" evidence="2">
    <location>
        <begin position="45"/>
        <end position="268"/>
    </location>
</feature>
<evidence type="ECO:0000259" key="2">
    <source>
        <dbReference type="Pfam" id="PF04909"/>
    </source>
</evidence>
<dbReference type="PANTHER" id="PTHR21240">
    <property type="entry name" value="2-AMINO-3-CARBOXYLMUCONATE-6-SEMIALDEHYDE DECARBOXYLASE"/>
    <property type="match status" value="1"/>
</dbReference>
<evidence type="ECO:0000313" key="4">
    <source>
        <dbReference type="Proteomes" id="UP000184245"/>
    </source>
</evidence>
<keyword evidence="1" id="KW-0456">Lyase</keyword>
<sequence length="269" mass="30479">MKILDFHIHISEDTAIEEVLSFLDRLQMDRGAILATDHGLQGIERGTNVSWRKAANLAEASGGRLYAVGSVHPDRVKNPAEELKTMLEAGVKGCKLYPHSGFYPNDRRLDEMYALAQDREVPVLIHTGIKAHWFQQMRYNEPIYIDDIAVRFPGLHVVIMHAGYPWVEEALLVAKMNENVIIDLTFLDVLEYTFAPGLTEFVLRRCMHSLGDQKLVWGSEGERLGLSAFEDKGADRVKEYLNRIKGMDFISAGSLDRILYENAARLLHV</sequence>
<evidence type="ECO:0000313" key="3">
    <source>
        <dbReference type="EMBL" id="SHF45951.1"/>
    </source>
</evidence>
<dbReference type="EMBL" id="FQVI01000030">
    <property type="protein sequence ID" value="SHF45951.1"/>
    <property type="molecule type" value="Genomic_DNA"/>
</dbReference>
<dbReference type="SUPFAM" id="SSF51556">
    <property type="entry name" value="Metallo-dependent hydrolases"/>
    <property type="match status" value="1"/>
</dbReference>
<dbReference type="GO" id="GO:0016787">
    <property type="term" value="F:hydrolase activity"/>
    <property type="evidence" value="ECO:0007669"/>
    <property type="project" value="UniProtKB-KW"/>
</dbReference>
<protein>
    <submittedName>
        <fullName evidence="3">Amidohydrolase</fullName>
    </submittedName>
</protein>
<proteinExistence type="predicted"/>
<dbReference type="STRING" id="1122155.SAMN02745158_03822"/>
<dbReference type="InterPro" id="IPR032466">
    <property type="entry name" value="Metal_Hydrolase"/>
</dbReference>
<keyword evidence="4" id="KW-1185">Reference proteome</keyword>
<name>A0A1M5BUC8_9CLOT</name>
<dbReference type="PANTHER" id="PTHR21240:SF19">
    <property type="entry name" value="CATALYTIC_ HYDROLASE"/>
    <property type="match status" value="1"/>
</dbReference>
<gene>
    <name evidence="3" type="ORF">SAMN02745158_03822</name>
</gene>
<dbReference type="OrthoDB" id="9771932at2"/>
<dbReference type="Pfam" id="PF04909">
    <property type="entry name" value="Amidohydro_2"/>
    <property type="match status" value="1"/>
</dbReference>
<keyword evidence="3" id="KW-0378">Hydrolase</keyword>
<dbReference type="AlphaFoldDB" id="A0A1M5BUC8"/>
<dbReference type="GO" id="GO:0016831">
    <property type="term" value="F:carboxy-lyase activity"/>
    <property type="evidence" value="ECO:0007669"/>
    <property type="project" value="InterPro"/>
</dbReference>
<dbReference type="RefSeq" id="WP_072854373.1">
    <property type="nucleotide sequence ID" value="NZ_FQVI01000030.1"/>
</dbReference>
<dbReference type="Proteomes" id="UP000184245">
    <property type="component" value="Unassembled WGS sequence"/>
</dbReference>
<dbReference type="Gene3D" id="3.20.20.140">
    <property type="entry name" value="Metal-dependent hydrolases"/>
    <property type="match status" value="1"/>
</dbReference>
<accession>A0A1M5BUC8</accession>
<reference evidence="3 4" key="1">
    <citation type="submission" date="2016-11" db="EMBL/GenBank/DDBJ databases">
        <authorList>
            <person name="Jaros S."/>
            <person name="Januszkiewicz K."/>
            <person name="Wedrychowicz H."/>
        </authorList>
    </citation>
    <scope>NUCLEOTIDE SEQUENCE [LARGE SCALE GENOMIC DNA]</scope>
    <source>
        <strain evidence="3 4">DSM 17459</strain>
    </source>
</reference>
<organism evidence="3 4">
    <name type="scientific">Lactonifactor longoviformis DSM 17459</name>
    <dbReference type="NCBI Taxonomy" id="1122155"/>
    <lineage>
        <taxon>Bacteria</taxon>
        <taxon>Bacillati</taxon>
        <taxon>Bacillota</taxon>
        <taxon>Clostridia</taxon>
        <taxon>Eubacteriales</taxon>
        <taxon>Clostridiaceae</taxon>
        <taxon>Lactonifactor</taxon>
    </lineage>
</organism>
<evidence type="ECO:0000256" key="1">
    <source>
        <dbReference type="ARBA" id="ARBA00023239"/>
    </source>
</evidence>
<dbReference type="InterPro" id="IPR006680">
    <property type="entry name" value="Amidohydro-rel"/>
</dbReference>
<dbReference type="InterPro" id="IPR032465">
    <property type="entry name" value="ACMSD"/>
</dbReference>